<dbReference type="EMBL" id="JBHSIY010000028">
    <property type="protein sequence ID" value="MFC4869349.1"/>
    <property type="molecule type" value="Genomic_DNA"/>
</dbReference>
<evidence type="ECO:0008006" key="4">
    <source>
        <dbReference type="Google" id="ProtNLM"/>
    </source>
</evidence>
<name>A0ABV9SSQ1_9ACTN</name>
<accession>A0ABV9SSQ1</accession>
<proteinExistence type="predicted"/>
<dbReference type="Proteomes" id="UP001595858">
    <property type="component" value="Unassembled WGS sequence"/>
</dbReference>
<comment type="caution">
    <text evidence="2">The sequence shown here is derived from an EMBL/GenBank/DDBJ whole genome shotgun (WGS) entry which is preliminary data.</text>
</comment>
<feature type="transmembrane region" description="Helical" evidence="1">
    <location>
        <begin position="33"/>
        <end position="53"/>
    </location>
</feature>
<evidence type="ECO:0000313" key="3">
    <source>
        <dbReference type="Proteomes" id="UP001595858"/>
    </source>
</evidence>
<protein>
    <recommendedName>
        <fullName evidence="4">Holin</fullName>
    </recommendedName>
</protein>
<gene>
    <name evidence="2" type="ORF">ACFPCZ_22165</name>
</gene>
<keyword evidence="1" id="KW-0812">Transmembrane</keyword>
<dbReference type="RefSeq" id="WP_344143025.1">
    <property type="nucleotide sequence ID" value="NZ_BAAAQI010000006.1"/>
</dbReference>
<organism evidence="2 3">
    <name type="scientific">Streptomonospora arabica</name>
    <dbReference type="NCBI Taxonomy" id="412417"/>
    <lineage>
        <taxon>Bacteria</taxon>
        <taxon>Bacillati</taxon>
        <taxon>Actinomycetota</taxon>
        <taxon>Actinomycetes</taxon>
        <taxon>Streptosporangiales</taxon>
        <taxon>Nocardiopsidaceae</taxon>
        <taxon>Streptomonospora</taxon>
    </lineage>
</organism>
<keyword evidence="1" id="KW-1133">Transmembrane helix</keyword>
<evidence type="ECO:0000313" key="2">
    <source>
        <dbReference type="EMBL" id="MFC4869349.1"/>
    </source>
</evidence>
<sequence>MKVKLEKKVVVAAIVSVLVPVVAGVLPQVDVGAIEAVVGGVVSLAATFVAGYFTSHTARPDLPQDKR</sequence>
<evidence type="ECO:0000256" key="1">
    <source>
        <dbReference type="SAM" id="Phobius"/>
    </source>
</evidence>
<keyword evidence="1" id="KW-0472">Membrane</keyword>
<reference evidence="3" key="1">
    <citation type="journal article" date="2019" name="Int. J. Syst. Evol. Microbiol.">
        <title>The Global Catalogue of Microorganisms (GCM) 10K type strain sequencing project: providing services to taxonomists for standard genome sequencing and annotation.</title>
        <authorList>
            <consortium name="The Broad Institute Genomics Platform"/>
            <consortium name="The Broad Institute Genome Sequencing Center for Infectious Disease"/>
            <person name="Wu L."/>
            <person name="Ma J."/>
        </authorList>
    </citation>
    <scope>NUCLEOTIDE SEQUENCE [LARGE SCALE GENOMIC DNA]</scope>
    <source>
        <strain evidence="3">CGMCC 4.7304</strain>
    </source>
</reference>
<keyword evidence="3" id="KW-1185">Reference proteome</keyword>